<feature type="domain" description="ABC transporter" evidence="4">
    <location>
        <begin position="2"/>
        <end position="227"/>
    </location>
</feature>
<dbReference type="InterPro" id="IPR027417">
    <property type="entry name" value="P-loop_NTPase"/>
</dbReference>
<dbReference type="Pfam" id="PF00005">
    <property type="entry name" value="ABC_tran"/>
    <property type="match status" value="1"/>
</dbReference>
<accession>A0A1Y3PMA3</accession>
<dbReference type="InterPro" id="IPR051782">
    <property type="entry name" value="ABC_Transporter_VariousFunc"/>
</dbReference>
<comment type="caution">
    <text evidence="5">The sequence shown here is derived from an EMBL/GenBank/DDBJ whole genome shotgun (WGS) entry which is preliminary data.</text>
</comment>
<sequence>MIHVERICQYYGRQPIFTDVSFAIAPNEVCAIVGQNGAGKSTLLQTLLGLLPLKHGKVTICRYDIAKTDKWKKHVSYLPEHFQLYSQLTVQENMEFFASLEKVGKDKVERVLTQMGLIHHKGKKVRQLSKGMLQRLGLGLALLRDADLIFLDEPTSGIDPFGRREIIQSMKEMKSLGKTILFSSHHLHEVREVATHVLFLHEGKASKWPVEEFRLESAHFNPVPLSR</sequence>
<gene>
    <name evidence="5" type="ORF">BAA01_05205</name>
</gene>
<evidence type="ECO:0000256" key="3">
    <source>
        <dbReference type="ARBA" id="ARBA00022840"/>
    </source>
</evidence>
<protein>
    <recommendedName>
        <fullName evidence="4">ABC transporter domain-containing protein</fullName>
    </recommendedName>
</protein>
<dbReference type="GO" id="GO:0016887">
    <property type="term" value="F:ATP hydrolysis activity"/>
    <property type="evidence" value="ECO:0007669"/>
    <property type="project" value="InterPro"/>
</dbReference>
<dbReference type="CDD" id="cd03230">
    <property type="entry name" value="ABC_DR_subfamily_A"/>
    <property type="match status" value="1"/>
</dbReference>
<keyword evidence="1" id="KW-0813">Transport</keyword>
<evidence type="ECO:0000256" key="2">
    <source>
        <dbReference type="ARBA" id="ARBA00022741"/>
    </source>
</evidence>
<dbReference type="SMART" id="SM00382">
    <property type="entry name" value="AAA"/>
    <property type="match status" value="1"/>
</dbReference>
<dbReference type="PANTHER" id="PTHR42939">
    <property type="entry name" value="ABC TRANSPORTER ATP-BINDING PROTEIN ALBC-RELATED"/>
    <property type="match status" value="1"/>
</dbReference>
<dbReference type="PANTHER" id="PTHR42939:SF1">
    <property type="entry name" value="ABC TRANSPORTER ATP-BINDING PROTEIN ALBC-RELATED"/>
    <property type="match status" value="1"/>
</dbReference>
<evidence type="ECO:0000259" key="4">
    <source>
        <dbReference type="PROSITE" id="PS50893"/>
    </source>
</evidence>
<dbReference type="Gene3D" id="3.40.50.300">
    <property type="entry name" value="P-loop containing nucleotide triphosphate hydrolases"/>
    <property type="match status" value="1"/>
</dbReference>
<dbReference type="EMBL" id="LZRT01000060">
    <property type="protein sequence ID" value="OUM88502.1"/>
    <property type="molecule type" value="Genomic_DNA"/>
</dbReference>
<reference evidence="6" key="1">
    <citation type="submission" date="2016-06" db="EMBL/GenBank/DDBJ databases">
        <authorList>
            <person name="Nascimento L."/>
            <person name="Pereira R.V."/>
            <person name="Martins L.F."/>
            <person name="Quaggio R.B."/>
            <person name="Silva A.M."/>
            <person name="Setubal J.C."/>
        </authorList>
    </citation>
    <scope>NUCLEOTIDE SEQUENCE [LARGE SCALE GENOMIC DNA]</scope>
</reference>
<dbReference type="PROSITE" id="PS00211">
    <property type="entry name" value="ABC_TRANSPORTER_1"/>
    <property type="match status" value="1"/>
</dbReference>
<evidence type="ECO:0000313" key="5">
    <source>
        <dbReference type="EMBL" id="OUM88502.1"/>
    </source>
</evidence>
<evidence type="ECO:0000256" key="1">
    <source>
        <dbReference type="ARBA" id="ARBA00022448"/>
    </source>
</evidence>
<name>A0A1Y3PMA3_9BACI</name>
<keyword evidence="3" id="KW-0067">ATP-binding</keyword>
<organism evidence="5 6">
    <name type="scientific">Bacillus thermozeamaize</name>
    <dbReference type="NCBI Taxonomy" id="230954"/>
    <lineage>
        <taxon>Bacteria</taxon>
        <taxon>Bacillati</taxon>
        <taxon>Bacillota</taxon>
        <taxon>Bacilli</taxon>
        <taxon>Bacillales</taxon>
        <taxon>Bacillaceae</taxon>
        <taxon>Bacillus</taxon>
    </lineage>
</organism>
<dbReference type="InterPro" id="IPR003593">
    <property type="entry name" value="AAA+_ATPase"/>
</dbReference>
<dbReference type="PROSITE" id="PS50893">
    <property type="entry name" value="ABC_TRANSPORTER_2"/>
    <property type="match status" value="1"/>
</dbReference>
<dbReference type="AlphaFoldDB" id="A0A1Y3PMA3"/>
<keyword evidence="2" id="KW-0547">Nucleotide-binding</keyword>
<dbReference type="InterPro" id="IPR017871">
    <property type="entry name" value="ABC_transporter-like_CS"/>
</dbReference>
<evidence type="ECO:0000313" key="6">
    <source>
        <dbReference type="Proteomes" id="UP000196475"/>
    </source>
</evidence>
<proteinExistence type="predicted"/>
<dbReference type="InterPro" id="IPR003439">
    <property type="entry name" value="ABC_transporter-like_ATP-bd"/>
</dbReference>
<dbReference type="Proteomes" id="UP000196475">
    <property type="component" value="Unassembled WGS sequence"/>
</dbReference>
<dbReference type="GO" id="GO:0005524">
    <property type="term" value="F:ATP binding"/>
    <property type="evidence" value="ECO:0007669"/>
    <property type="project" value="UniProtKB-KW"/>
</dbReference>
<dbReference type="SUPFAM" id="SSF52540">
    <property type="entry name" value="P-loop containing nucleoside triphosphate hydrolases"/>
    <property type="match status" value="1"/>
</dbReference>